<dbReference type="EMBL" id="BK061777">
    <property type="protein sequence ID" value="DAZ90740.1"/>
    <property type="molecule type" value="Viral_cRNA"/>
</dbReference>
<accession>A0A9N6YJB2</accession>
<evidence type="ECO:0000313" key="2">
    <source>
        <dbReference type="EMBL" id="DAZ90740.1"/>
    </source>
</evidence>
<feature type="compositionally biased region" description="Acidic residues" evidence="1">
    <location>
        <begin position="247"/>
        <end position="260"/>
    </location>
</feature>
<proteinExistence type="predicted"/>
<evidence type="ECO:0000256" key="1">
    <source>
        <dbReference type="SAM" id="MobiDB-lite"/>
    </source>
</evidence>
<organism evidence="2">
    <name type="scientific">Linum virus 1</name>
    <dbReference type="NCBI Taxonomy" id="2977971"/>
    <lineage>
        <taxon>Viruses</taxon>
        <taxon>Riboviria</taxon>
        <taxon>Orthornavirae</taxon>
        <taxon>Negarnaviricota</taxon>
        <taxon>Haploviricotina</taxon>
        <taxon>Monjiviricetes</taxon>
        <taxon>Mononegavirales</taxon>
        <taxon>Rhabdoviridae</taxon>
    </lineage>
</organism>
<sequence>MSKKILNKVSESRHHDNAWAVIKSVSKIIKKLKSPVNDLDVETDWERVLKHRKRLVEIIFSKLSTVSTKSDCKYHDYGREGESIRRCVSLKMLEDINYLVSQELLKSNELSNVNNSYYLNNEKSVRNSTSSSSLLILNESLKNEVTELYNNQQSTDKTIKNTSINETDKRDSEYICWTCFKMISLASDPKIEQQRLESRRSPGSLPSTNRDFAEKVWRYDPRYNSNVLCIIDDPETKGSLSSSMSDNYEDDSSQESSEEK</sequence>
<protein>
    <submittedName>
        <fullName evidence="2">Protein 4</fullName>
    </submittedName>
</protein>
<name>A0A9N6YJB2_9RHAB</name>
<reference evidence="2" key="1">
    <citation type="journal article" date="2022" name="bioRxiv">
        <title>Unlocking the hidden genetic diversity of varicosaviruses, the neglected plant rhabdoviruses.</title>
        <authorList>
            <person name="Bejerman N."/>
            <person name="Dietzgen R.G."/>
            <person name="Debat H."/>
        </authorList>
    </citation>
    <scope>NUCLEOTIDE SEQUENCE</scope>
</reference>
<feature type="region of interest" description="Disordered" evidence="1">
    <location>
        <begin position="235"/>
        <end position="260"/>
    </location>
</feature>